<dbReference type="InParanoid" id="A0A409W7C2"/>
<reference evidence="2 3" key="1">
    <citation type="journal article" date="2018" name="Evol. Lett.">
        <title>Horizontal gene cluster transfer increased hallucinogenic mushroom diversity.</title>
        <authorList>
            <person name="Reynolds H.T."/>
            <person name="Vijayakumar V."/>
            <person name="Gluck-Thaler E."/>
            <person name="Korotkin H.B."/>
            <person name="Matheny P.B."/>
            <person name="Slot J.C."/>
        </authorList>
    </citation>
    <scope>NUCLEOTIDE SEQUENCE [LARGE SCALE GENOMIC DNA]</scope>
    <source>
        <strain evidence="2 3">SRW20</strain>
    </source>
</reference>
<proteinExistence type="predicted"/>
<evidence type="ECO:0000256" key="1">
    <source>
        <dbReference type="SAM" id="MobiDB-lite"/>
    </source>
</evidence>
<evidence type="ECO:0000313" key="3">
    <source>
        <dbReference type="Proteomes" id="UP000284706"/>
    </source>
</evidence>
<dbReference type="STRING" id="231916.A0A409W7C2"/>
<evidence type="ECO:0000313" key="2">
    <source>
        <dbReference type="EMBL" id="PPQ74398.1"/>
    </source>
</evidence>
<feature type="region of interest" description="Disordered" evidence="1">
    <location>
        <begin position="1"/>
        <end position="39"/>
    </location>
</feature>
<protein>
    <submittedName>
        <fullName evidence="2">Uncharacterized protein</fullName>
    </submittedName>
</protein>
<dbReference type="OrthoDB" id="2990408at2759"/>
<dbReference type="Proteomes" id="UP000284706">
    <property type="component" value="Unassembled WGS sequence"/>
</dbReference>
<name>A0A409W7C2_9AGAR</name>
<sequence length="69" mass="7698">MAPSQEYSAPSEVEKSLSEHTSKDGTLHQSELGPKPKRKYFFSPLDPAYADAVHRDAESVEYSAEEEVL</sequence>
<organism evidence="2 3">
    <name type="scientific">Gymnopilus dilepis</name>
    <dbReference type="NCBI Taxonomy" id="231916"/>
    <lineage>
        <taxon>Eukaryota</taxon>
        <taxon>Fungi</taxon>
        <taxon>Dikarya</taxon>
        <taxon>Basidiomycota</taxon>
        <taxon>Agaricomycotina</taxon>
        <taxon>Agaricomycetes</taxon>
        <taxon>Agaricomycetidae</taxon>
        <taxon>Agaricales</taxon>
        <taxon>Agaricineae</taxon>
        <taxon>Hymenogastraceae</taxon>
        <taxon>Gymnopilus</taxon>
    </lineage>
</organism>
<dbReference type="EMBL" id="NHYE01005343">
    <property type="protein sequence ID" value="PPQ74398.1"/>
    <property type="molecule type" value="Genomic_DNA"/>
</dbReference>
<comment type="caution">
    <text evidence="2">The sequence shown here is derived from an EMBL/GenBank/DDBJ whole genome shotgun (WGS) entry which is preliminary data.</text>
</comment>
<dbReference type="AlphaFoldDB" id="A0A409W7C2"/>
<keyword evidence="3" id="KW-1185">Reference proteome</keyword>
<accession>A0A409W7C2</accession>
<feature type="compositionally biased region" description="Basic and acidic residues" evidence="1">
    <location>
        <begin position="12"/>
        <end position="26"/>
    </location>
</feature>
<gene>
    <name evidence="2" type="ORF">CVT26_000949</name>
</gene>